<dbReference type="AlphaFoldDB" id="F9Y9P5"/>
<gene>
    <name evidence="1" type="ordered locus">KVU_1544</name>
</gene>
<evidence type="ECO:0000313" key="2">
    <source>
        <dbReference type="Proteomes" id="UP000000692"/>
    </source>
</evidence>
<dbReference type="RefSeq" id="WP_013382981.1">
    <property type="nucleotide sequence ID" value="NC_017384.1"/>
</dbReference>
<dbReference type="EMBL" id="CP002018">
    <property type="protein sequence ID" value="AEM41383.1"/>
    <property type="molecule type" value="Genomic_DNA"/>
</dbReference>
<protein>
    <submittedName>
        <fullName evidence="1">Uncharacterized protein</fullName>
    </submittedName>
</protein>
<keyword evidence="2" id="KW-1185">Reference proteome</keyword>
<accession>F9Y9P5</accession>
<organism evidence="1 2">
    <name type="scientific">Ketogulonicigenium vulgare (strain WSH-001)</name>
    <dbReference type="NCBI Taxonomy" id="759362"/>
    <lineage>
        <taxon>Bacteria</taxon>
        <taxon>Pseudomonadati</taxon>
        <taxon>Pseudomonadota</taxon>
        <taxon>Alphaproteobacteria</taxon>
        <taxon>Rhodobacterales</taxon>
        <taxon>Roseobacteraceae</taxon>
        <taxon>Ketogulonicigenium</taxon>
    </lineage>
</organism>
<evidence type="ECO:0000313" key="1">
    <source>
        <dbReference type="EMBL" id="AEM41383.1"/>
    </source>
</evidence>
<dbReference type="KEGG" id="kvl:KVU_1544"/>
<proteinExistence type="predicted"/>
<dbReference type="OrthoDB" id="7947997at2"/>
<dbReference type="Proteomes" id="UP000000692">
    <property type="component" value="Chromosome"/>
</dbReference>
<dbReference type="HOGENOM" id="CLU_2330003_0_0_5"/>
<name>F9Y9P5_KETVW</name>
<sequence>MPAVPTTNKFRNRSVSDCARDSLLIAMQCTGCKQQRYYWASDLVKVLEPFHEAHVPPWPCAACRTGEWMVMRWMFPYPELMQRIGKIRRPVGRVTKWI</sequence>
<reference evidence="1 2" key="1">
    <citation type="journal article" date="2011" name="J. Bacteriol.">
        <title>Complete genome sequence of the industrial strain Ketogulonicigenium vulgare WSH-001.</title>
        <authorList>
            <person name="Liu L."/>
            <person name="Li Y."/>
            <person name="Zhang J."/>
            <person name="Zhou Z."/>
            <person name="Liu J."/>
            <person name="Li X."/>
            <person name="Zhou J."/>
            <person name="Du G."/>
            <person name="Wang L."/>
            <person name="Chen J."/>
        </authorList>
    </citation>
    <scope>NUCLEOTIDE SEQUENCE [LARGE SCALE GENOMIC DNA]</scope>
    <source>
        <strain evidence="1 2">WSH-001</strain>
    </source>
</reference>